<evidence type="ECO:0000259" key="10">
    <source>
        <dbReference type="Pfam" id="PF02397"/>
    </source>
</evidence>
<evidence type="ECO:0000313" key="14">
    <source>
        <dbReference type="Proteomes" id="UP000634647"/>
    </source>
</evidence>
<dbReference type="Pfam" id="PF02397">
    <property type="entry name" value="Bac_transf"/>
    <property type="match status" value="1"/>
</dbReference>
<keyword evidence="13" id="KW-1185">Reference proteome</keyword>
<comment type="similarity">
    <text evidence="2">Belongs to the bacterial sugar transferase family.</text>
</comment>
<evidence type="ECO:0000313" key="13">
    <source>
        <dbReference type="Proteomes" id="UP000199541"/>
    </source>
</evidence>
<dbReference type="PANTHER" id="PTHR30576:SF4">
    <property type="entry name" value="UNDECAPRENYL-PHOSPHATE GALACTOSE PHOSPHOTRANSFERASE"/>
    <property type="match status" value="1"/>
</dbReference>
<evidence type="ECO:0000256" key="7">
    <source>
        <dbReference type="ARBA" id="ARBA00023136"/>
    </source>
</evidence>
<dbReference type="GO" id="GO:0016780">
    <property type="term" value="F:phosphotransferase activity, for other substituted phosphate groups"/>
    <property type="evidence" value="ECO:0007669"/>
    <property type="project" value="TreeGrafter"/>
</dbReference>
<dbReference type="AlphaFoldDB" id="A0AAN4UR74"/>
<dbReference type="EMBL" id="FNOB01000009">
    <property type="protein sequence ID" value="SDX03047.1"/>
    <property type="molecule type" value="Genomic_DNA"/>
</dbReference>
<organism evidence="11 14">
    <name type="scientific">Allgaiera indica</name>
    <dbReference type="NCBI Taxonomy" id="765699"/>
    <lineage>
        <taxon>Bacteria</taxon>
        <taxon>Pseudomonadati</taxon>
        <taxon>Pseudomonadota</taxon>
        <taxon>Alphaproteobacteria</taxon>
        <taxon>Rhodobacterales</taxon>
        <taxon>Paracoccaceae</taxon>
        <taxon>Allgaiera</taxon>
    </lineage>
</organism>
<comment type="caution">
    <text evidence="11">The sequence shown here is derived from an EMBL/GenBank/DDBJ whole genome shotgun (WGS) entry which is preliminary data.</text>
</comment>
<reference evidence="11" key="3">
    <citation type="submission" date="2023-06" db="EMBL/GenBank/DDBJ databases">
        <authorList>
            <person name="Sun Q."/>
            <person name="Zhou Y."/>
        </authorList>
    </citation>
    <scope>NUCLEOTIDE SEQUENCE</scope>
    <source>
        <strain evidence="11">CGMCC 1.10859</strain>
    </source>
</reference>
<keyword evidence="7 9" id="KW-0472">Membrane</keyword>
<protein>
    <submittedName>
        <fullName evidence="12">Exopolysaccharide production protein ExoY</fullName>
    </submittedName>
</protein>
<gene>
    <name evidence="11" type="ORF">GCM10008024_19810</name>
    <name evidence="12" type="ORF">SAMN05444006_10935</name>
</gene>
<feature type="domain" description="Bacterial sugar transferase" evidence="10">
    <location>
        <begin position="3"/>
        <end position="194"/>
    </location>
</feature>
<dbReference type="EMBL" id="BNAB01000008">
    <property type="protein sequence ID" value="GHE01992.1"/>
    <property type="molecule type" value="Genomic_DNA"/>
</dbReference>
<feature type="transmembrane region" description="Helical" evidence="9">
    <location>
        <begin position="9"/>
        <end position="31"/>
    </location>
</feature>
<evidence type="ECO:0000256" key="5">
    <source>
        <dbReference type="ARBA" id="ARBA00022692"/>
    </source>
</evidence>
<dbReference type="PANTHER" id="PTHR30576">
    <property type="entry name" value="COLANIC BIOSYNTHESIS UDP-GLUCOSE LIPID CARRIER TRANSFERASE"/>
    <property type="match status" value="1"/>
</dbReference>
<reference evidence="11" key="1">
    <citation type="journal article" date="2014" name="Int. J. Syst. Evol. Microbiol.">
        <title>Complete genome sequence of Corynebacterium casei LMG S-19264T (=DSM 44701T), isolated from a smear-ripened cheese.</title>
        <authorList>
            <consortium name="US DOE Joint Genome Institute (JGI-PGF)"/>
            <person name="Walter F."/>
            <person name="Albersmeier A."/>
            <person name="Kalinowski J."/>
            <person name="Ruckert C."/>
        </authorList>
    </citation>
    <scope>NUCLEOTIDE SEQUENCE</scope>
    <source>
        <strain evidence="11">CGMCC 1.10859</strain>
    </source>
</reference>
<keyword evidence="8" id="KW-0270">Exopolysaccharide synthesis</keyword>
<evidence type="ECO:0000256" key="3">
    <source>
        <dbReference type="ARBA" id="ARBA00022475"/>
    </source>
</evidence>
<comment type="subcellular location">
    <subcellularLocation>
        <location evidence="1">Cell membrane</location>
    </subcellularLocation>
</comment>
<evidence type="ECO:0000256" key="1">
    <source>
        <dbReference type="ARBA" id="ARBA00004236"/>
    </source>
</evidence>
<dbReference type="GO" id="GO:0000271">
    <property type="term" value="P:polysaccharide biosynthetic process"/>
    <property type="evidence" value="ECO:0007669"/>
    <property type="project" value="UniProtKB-KW"/>
</dbReference>
<accession>A0AAN4UR74</accession>
<keyword evidence="4" id="KW-0808">Transferase</keyword>
<evidence type="ECO:0000256" key="9">
    <source>
        <dbReference type="SAM" id="Phobius"/>
    </source>
</evidence>
<dbReference type="Proteomes" id="UP000634647">
    <property type="component" value="Unassembled WGS sequence"/>
</dbReference>
<evidence type="ECO:0000256" key="8">
    <source>
        <dbReference type="ARBA" id="ARBA00023169"/>
    </source>
</evidence>
<evidence type="ECO:0000256" key="6">
    <source>
        <dbReference type="ARBA" id="ARBA00022989"/>
    </source>
</evidence>
<reference evidence="12 13" key="2">
    <citation type="submission" date="2016-10" db="EMBL/GenBank/DDBJ databases">
        <authorList>
            <person name="Varghese N."/>
            <person name="Submissions S."/>
        </authorList>
    </citation>
    <scope>NUCLEOTIDE SEQUENCE [LARGE SCALE GENOMIC DNA]</scope>
    <source>
        <strain evidence="12 13">DSM 24802</strain>
    </source>
</reference>
<evidence type="ECO:0000313" key="11">
    <source>
        <dbReference type="EMBL" id="GHE01992.1"/>
    </source>
</evidence>
<sequence length="200" mass="22549">MSKRVFDRLFAALLLVFFAPFLILVAVVLLVTEGRPILFGHTRVGRGGQPFRCLKFRTMVPDAEARLQRLLDSDPAARQEWAETHKLSQDPRVSCVGHFLRRTSLDELPQLFNVLRGEMSLVGPRPIVEDESIYYGQHFADYLSVRPGLTGAWQVSGRSTTTYAQRVAIDVAYVRGRSFVGDLCVLFRTVRVVLLREGAV</sequence>
<dbReference type="InterPro" id="IPR003362">
    <property type="entry name" value="Bact_transf"/>
</dbReference>
<dbReference type="RefSeq" id="WP_035845234.1">
    <property type="nucleotide sequence ID" value="NZ_BNAB01000008.1"/>
</dbReference>
<evidence type="ECO:0000313" key="12">
    <source>
        <dbReference type="EMBL" id="SDX03047.1"/>
    </source>
</evidence>
<keyword evidence="6 9" id="KW-1133">Transmembrane helix</keyword>
<keyword evidence="5 9" id="KW-0812">Transmembrane</keyword>
<dbReference type="Proteomes" id="UP000199541">
    <property type="component" value="Unassembled WGS sequence"/>
</dbReference>
<proteinExistence type="inferred from homology"/>
<dbReference type="GO" id="GO:0005886">
    <property type="term" value="C:plasma membrane"/>
    <property type="evidence" value="ECO:0007669"/>
    <property type="project" value="UniProtKB-SubCell"/>
</dbReference>
<name>A0AAN4UR74_9RHOB</name>
<evidence type="ECO:0000256" key="2">
    <source>
        <dbReference type="ARBA" id="ARBA00006464"/>
    </source>
</evidence>
<keyword evidence="3" id="KW-1003">Cell membrane</keyword>
<evidence type="ECO:0000256" key="4">
    <source>
        <dbReference type="ARBA" id="ARBA00022679"/>
    </source>
</evidence>